<accession>A0AA38KHH5</accession>
<keyword evidence="3" id="KW-1185">Reference proteome</keyword>
<dbReference type="EMBL" id="MU793289">
    <property type="protein sequence ID" value="KAJ3787601.1"/>
    <property type="molecule type" value="Genomic_DNA"/>
</dbReference>
<gene>
    <name evidence="2" type="ORF">GGU10DRAFT_348455</name>
</gene>
<evidence type="ECO:0000256" key="1">
    <source>
        <dbReference type="SAM" id="MobiDB-lite"/>
    </source>
</evidence>
<dbReference type="AlphaFoldDB" id="A0AA38KHH5"/>
<feature type="compositionally biased region" description="Pro residues" evidence="1">
    <location>
        <begin position="22"/>
        <end position="32"/>
    </location>
</feature>
<feature type="compositionally biased region" description="Low complexity" evidence="1">
    <location>
        <begin position="42"/>
        <end position="60"/>
    </location>
</feature>
<evidence type="ECO:0000313" key="3">
    <source>
        <dbReference type="Proteomes" id="UP001163798"/>
    </source>
</evidence>
<evidence type="ECO:0000313" key="2">
    <source>
        <dbReference type="EMBL" id="KAJ3787601.1"/>
    </source>
</evidence>
<reference evidence="2" key="1">
    <citation type="submission" date="2022-08" db="EMBL/GenBank/DDBJ databases">
        <authorList>
            <consortium name="DOE Joint Genome Institute"/>
            <person name="Min B."/>
            <person name="Riley R."/>
            <person name="Sierra-Patev S."/>
            <person name="Naranjo-Ortiz M."/>
            <person name="Looney B."/>
            <person name="Konkel Z."/>
            <person name="Slot J.C."/>
            <person name="Sakamoto Y."/>
            <person name="Steenwyk J.L."/>
            <person name="Rokas A."/>
            <person name="Carro J."/>
            <person name="Camarero S."/>
            <person name="Ferreira P."/>
            <person name="Molpeceres G."/>
            <person name="Ruiz-Duenas F.J."/>
            <person name="Serrano A."/>
            <person name="Henrissat B."/>
            <person name="Drula E."/>
            <person name="Hughes K.W."/>
            <person name="Mata J.L."/>
            <person name="Ishikawa N.K."/>
            <person name="Vargas-Isla R."/>
            <person name="Ushijima S."/>
            <person name="Smith C.A."/>
            <person name="Ahrendt S."/>
            <person name="Andreopoulos W."/>
            <person name="He G."/>
            <person name="Labutti K."/>
            <person name="Lipzen A."/>
            <person name="Ng V."/>
            <person name="Sandor L."/>
            <person name="Barry K."/>
            <person name="Martinez A.T."/>
            <person name="Xiao Y."/>
            <person name="Gibbons J.G."/>
            <person name="Terashima K."/>
            <person name="Hibbett D.S."/>
            <person name="Grigoriev I.V."/>
        </authorList>
    </citation>
    <scope>NUCLEOTIDE SEQUENCE</scope>
    <source>
        <strain evidence="2">TFB10291</strain>
    </source>
</reference>
<protein>
    <submittedName>
        <fullName evidence="2">Uncharacterized protein</fullName>
    </submittedName>
</protein>
<organism evidence="2 3">
    <name type="scientific">Lentinula aff. detonsa</name>
    <dbReference type="NCBI Taxonomy" id="2804958"/>
    <lineage>
        <taxon>Eukaryota</taxon>
        <taxon>Fungi</taxon>
        <taxon>Dikarya</taxon>
        <taxon>Basidiomycota</taxon>
        <taxon>Agaricomycotina</taxon>
        <taxon>Agaricomycetes</taxon>
        <taxon>Agaricomycetidae</taxon>
        <taxon>Agaricales</taxon>
        <taxon>Marasmiineae</taxon>
        <taxon>Omphalotaceae</taxon>
        <taxon>Lentinula</taxon>
    </lineage>
</organism>
<feature type="region of interest" description="Disordered" evidence="1">
    <location>
        <begin position="110"/>
        <end position="132"/>
    </location>
</feature>
<comment type="caution">
    <text evidence="2">The sequence shown here is derived from an EMBL/GenBank/DDBJ whole genome shotgun (WGS) entry which is preliminary data.</text>
</comment>
<sequence length="199" mass="21333">MNSYPIELIAHLSPVMFVAGLDPPPGPPPGPSGPTGTGTMGTGTSTASTTSSGMTSSGTTGMRMGMGMGTGTSSNPTLMGTIPIRPPAPTHHSRNSSSTTLPTLPSLPTLLSYNTHNTHNNLRPSPRPPGSDEFTMLRSRLRDMFLGQRKIEVWDARGDKDDTKATQATRLYHPLFIPSVFVLFLRLFEDEDDPVDVLK</sequence>
<proteinExistence type="predicted"/>
<feature type="compositionally biased region" description="Polar residues" evidence="1">
    <location>
        <begin position="113"/>
        <end position="123"/>
    </location>
</feature>
<feature type="region of interest" description="Disordered" evidence="1">
    <location>
        <begin position="20"/>
        <end position="60"/>
    </location>
</feature>
<name>A0AA38KHH5_9AGAR</name>
<dbReference type="Proteomes" id="UP001163798">
    <property type="component" value="Unassembled WGS sequence"/>
</dbReference>